<evidence type="ECO:0000313" key="2">
    <source>
        <dbReference type="EMBL" id="MBD8037015.1"/>
    </source>
</evidence>
<dbReference type="EMBL" id="JACSPZ010000004">
    <property type="protein sequence ID" value="MBD8037015.1"/>
    <property type="molecule type" value="Genomic_DNA"/>
</dbReference>
<organism evidence="2 3">
    <name type="scientific">Solibacillus faecavium</name>
    <dbReference type="NCBI Taxonomy" id="2762221"/>
    <lineage>
        <taxon>Bacteria</taxon>
        <taxon>Bacillati</taxon>
        <taxon>Bacillota</taxon>
        <taxon>Bacilli</taxon>
        <taxon>Bacillales</taxon>
        <taxon>Caryophanaceae</taxon>
        <taxon>Solibacillus</taxon>
    </lineage>
</organism>
<proteinExistence type="predicted"/>
<evidence type="ECO:0000313" key="3">
    <source>
        <dbReference type="Proteomes" id="UP000619101"/>
    </source>
</evidence>
<evidence type="ECO:0000256" key="1">
    <source>
        <dbReference type="SAM" id="Phobius"/>
    </source>
</evidence>
<keyword evidence="3" id="KW-1185">Reference proteome</keyword>
<reference evidence="2 3" key="1">
    <citation type="submission" date="2020-08" db="EMBL/GenBank/DDBJ databases">
        <title>A Genomic Blueprint of the Chicken Gut Microbiome.</title>
        <authorList>
            <person name="Gilroy R."/>
            <person name="Ravi A."/>
            <person name="Getino M."/>
            <person name="Pursley I."/>
            <person name="Horton D.L."/>
            <person name="Alikhan N.-F."/>
            <person name="Baker D."/>
            <person name="Gharbi K."/>
            <person name="Hall N."/>
            <person name="Watson M."/>
            <person name="Adriaenssens E.M."/>
            <person name="Foster-Nyarko E."/>
            <person name="Jarju S."/>
            <person name="Secka A."/>
            <person name="Antonio M."/>
            <person name="Oren A."/>
            <person name="Chaudhuri R."/>
            <person name="La Ragione R.M."/>
            <person name="Hildebrand F."/>
            <person name="Pallen M.J."/>
        </authorList>
    </citation>
    <scope>NUCLEOTIDE SEQUENCE [LARGE SCALE GENOMIC DNA]</scope>
    <source>
        <strain evidence="2 3">A46</strain>
    </source>
</reference>
<dbReference type="RefSeq" id="WP_191700026.1">
    <property type="nucleotide sequence ID" value="NZ_JACSPZ010000004.1"/>
</dbReference>
<comment type="caution">
    <text evidence="2">The sequence shown here is derived from an EMBL/GenBank/DDBJ whole genome shotgun (WGS) entry which is preliminary data.</text>
</comment>
<feature type="transmembrane region" description="Helical" evidence="1">
    <location>
        <begin position="76"/>
        <end position="95"/>
    </location>
</feature>
<feature type="transmembrane region" description="Helical" evidence="1">
    <location>
        <begin position="49"/>
        <end position="71"/>
    </location>
</feature>
<accession>A0ABR8XYK2</accession>
<name>A0ABR8XYK2_9BACL</name>
<dbReference type="Proteomes" id="UP000619101">
    <property type="component" value="Unassembled WGS sequence"/>
</dbReference>
<gene>
    <name evidence="2" type="ORF">H9635_09685</name>
</gene>
<sequence length="135" mass="15781">MHLLVTAIVAALLGTISLKGLHFFNLISWHPVSFLKKYEWFEWTAFERWAVLFLILVVCVYVITLLAQFFFKAPPFLFSLILGLVVALILEWLILDLPIEFSSLKKLSIPFIIVVLTIMRFIVETAQYKKLYIFR</sequence>
<keyword evidence="2" id="KW-0378">Hydrolase</keyword>
<keyword evidence="2" id="KW-0547">Nucleotide-binding</keyword>
<dbReference type="GO" id="GO:0004386">
    <property type="term" value="F:helicase activity"/>
    <property type="evidence" value="ECO:0007669"/>
    <property type="project" value="UniProtKB-KW"/>
</dbReference>
<feature type="transmembrane region" description="Helical" evidence="1">
    <location>
        <begin position="107"/>
        <end position="123"/>
    </location>
</feature>
<keyword evidence="1" id="KW-1133">Transmembrane helix</keyword>
<keyword evidence="2" id="KW-0347">Helicase</keyword>
<keyword evidence="1" id="KW-0472">Membrane</keyword>
<keyword evidence="1" id="KW-0812">Transmembrane</keyword>
<keyword evidence="2" id="KW-0067">ATP-binding</keyword>
<protein>
    <submittedName>
        <fullName evidence="2">DNA helicase</fullName>
    </submittedName>
</protein>